<keyword evidence="3 7" id="KW-1133">Transmembrane helix</keyword>
<feature type="compositionally biased region" description="Basic and acidic residues" evidence="6">
    <location>
        <begin position="1"/>
        <end position="11"/>
    </location>
</feature>
<evidence type="ECO:0000256" key="5">
    <source>
        <dbReference type="ARBA" id="ARBA00023140"/>
    </source>
</evidence>
<evidence type="ECO:0000313" key="11">
    <source>
        <dbReference type="Proteomes" id="UP000644660"/>
    </source>
</evidence>
<evidence type="ECO:0000259" key="9">
    <source>
        <dbReference type="SMART" id="SM00694"/>
    </source>
</evidence>
<evidence type="ECO:0000256" key="4">
    <source>
        <dbReference type="ARBA" id="ARBA00023136"/>
    </source>
</evidence>
<feature type="compositionally biased region" description="Acidic residues" evidence="6">
    <location>
        <begin position="499"/>
        <end position="509"/>
    </location>
</feature>
<accession>A0A8H2VJT0</accession>
<dbReference type="SMART" id="SM00694">
    <property type="entry name" value="DysFC"/>
    <property type="match status" value="1"/>
</dbReference>
<keyword evidence="11" id="KW-1185">Reference proteome</keyword>
<keyword evidence="5" id="KW-0576">Peroxisome</keyword>
<dbReference type="PANTHER" id="PTHR31679">
    <property type="entry name" value="PEROXISOMAL MEMBRANE PROTEIN PEX30-RELATED"/>
    <property type="match status" value="1"/>
</dbReference>
<feature type="transmembrane region" description="Helical" evidence="7">
    <location>
        <begin position="213"/>
        <end position="232"/>
    </location>
</feature>
<dbReference type="RefSeq" id="XP_041408566.1">
    <property type="nucleotide sequence ID" value="XM_041552632.1"/>
</dbReference>
<comment type="caution">
    <text evidence="10">The sequence shown here is derived from an EMBL/GenBank/DDBJ whole genome shotgun (WGS) entry which is preliminary data.</text>
</comment>
<comment type="subcellular location">
    <subcellularLocation>
        <location evidence="1">Peroxisome membrane</location>
        <topology evidence="1">Multi-pass membrane protein</topology>
    </subcellularLocation>
</comment>
<dbReference type="InterPro" id="IPR006614">
    <property type="entry name" value="Peroxin/Ferlin"/>
</dbReference>
<protein>
    <submittedName>
        <fullName evidence="10">Similar to Saccharomyces cerevisiae YGR004W PEX31 Peroxisomal integral membrane protein, involved in negative regulation of peroxisome size</fullName>
    </submittedName>
</protein>
<dbReference type="Pfam" id="PF06398">
    <property type="entry name" value="Pex24p"/>
    <property type="match status" value="1"/>
</dbReference>
<dbReference type="PANTHER" id="PTHR31679:SF2">
    <property type="entry name" value="PEROXISOMAL MEMBRANE PROTEIN PEX30-RELATED"/>
    <property type="match status" value="1"/>
</dbReference>
<name>A0A8H2VJT0_9SACH</name>
<feature type="compositionally biased region" description="Basic and acidic residues" evidence="6">
    <location>
        <begin position="510"/>
        <end position="526"/>
    </location>
</feature>
<evidence type="ECO:0000256" key="1">
    <source>
        <dbReference type="ARBA" id="ARBA00004585"/>
    </source>
</evidence>
<evidence type="ECO:0000259" key="8">
    <source>
        <dbReference type="SMART" id="SM00693"/>
    </source>
</evidence>
<evidence type="ECO:0000313" key="10">
    <source>
        <dbReference type="EMBL" id="CAB4256722.1"/>
    </source>
</evidence>
<feature type="transmembrane region" description="Helical" evidence="7">
    <location>
        <begin position="107"/>
        <end position="139"/>
    </location>
</feature>
<organism evidence="10 11">
    <name type="scientific">Maudiozyma barnettii</name>
    <dbReference type="NCBI Taxonomy" id="61262"/>
    <lineage>
        <taxon>Eukaryota</taxon>
        <taxon>Fungi</taxon>
        <taxon>Dikarya</taxon>
        <taxon>Ascomycota</taxon>
        <taxon>Saccharomycotina</taxon>
        <taxon>Saccharomycetes</taxon>
        <taxon>Saccharomycetales</taxon>
        <taxon>Saccharomycetaceae</taxon>
        <taxon>Maudiozyma</taxon>
    </lineage>
</organism>
<feature type="transmembrane region" description="Helical" evidence="7">
    <location>
        <begin position="188"/>
        <end position="207"/>
    </location>
</feature>
<sequence length="526" mass="60177">MSTLQHNEDNRTGINLPDAQNKVIPEVTNQRMKSALKKRYRRKESSRHVYGDSMDYFNDSSIDSSPLLSSTPSNVSKALIKLYPYLIVADKALSLFTWTNDEHWPNYLVIVFFIITTIYFDFIVKYFGQLIIIGLLWLYSMMDNSVTKTVSAYPTLDDIVHMMGRVSKKADIILAPVRVLSIQDIKRLFFTITFFLPLYVIISLFIITPKKLFLLGGIYTLTYHSALCVLIRKSLWNIRIVRLFSFYVTGLDLGGINKHQGIFITVSEQMKNSNFGNKDKGKGYALGDKAKAIRFTYALYENQRRWLGIGWTSTMLSYERAAWTDAYLNPAPPLNHFKLPDDDSDMKWQWVDENWSLDMGNDGAIQLSKSQPNLISSPGSNAGYIYSDNTWTNPSTDDAYAKYTRRRRWVRTAELVNTSLLNVSGSKILEYDDEDDNKENYNENNSMRSVNGSAKSDHLTVSLKKEEEEEVGDGDDGRGRSVSFSNVQNVRIIPANDSSFDETETESEDDSHQHCRNKGIDSLRYL</sequence>
<gene>
    <name evidence="10" type="ORF">KABA2_11S01782</name>
</gene>
<evidence type="ECO:0000256" key="3">
    <source>
        <dbReference type="ARBA" id="ARBA00022989"/>
    </source>
</evidence>
<dbReference type="GO" id="GO:0005778">
    <property type="term" value="C:peroxisomal membrane"/>
    <property type="evidence" value="ECO:0007669"/>
    <property type="project" value="UniProtKB-SubCell"/>
</dbReference>
<dbReference type="GeneID" id="64859812"/>
<dbReference type="InterPro" id="IPR052646">
    <property type="entry name" value="Peroxisomal_PEX28-32"/>
</dbReference>
<evidence type="ECO:0000256" key="6">
    <source>
        <dbReference type="SAM" id="MobiDB-lite"/>
    </source>
</evidence>
<feature type="compositionally biased region" description="Basic and acidic residues" evidence="6">
    <location>
        <begin position="455"/>
        <end position="466"/>
    </location>
</feature>
<feature type="domain" description="Peroxin/Ferlin" evidence="9">
    <location>
        <begin position="383"/>
        <end position="416"/>
    </location>
</feature>
<dbReference type="Proteomes" id="UP000644660">
    <property type="component" value="Unassembled WGS sequence"/>
</dbReference>
<dbReference type="AlphaFoldDB" id="A0A8H2VJT0"/>
<dbReference type="GO" id="GO:0007031">
    <property type="term" value="P:peroxisome organization"/>
    <property type="evidence" value="ECO:0007669"/>
    <property type="project" value="TreeGrafter"/>
</dbReference>
<feature type="region of interest" description="Disordered" evidence="6">
    <location>
        <begin position="443"/>
        <end position="526"/>
    </location>
</feature>
<keyword evidence="4 7" id="KW-0472">Membrane</keyword>
<keyword evidence="2 7" id="KW-0812">Transmembrane</keyword>
<dbReference type="InterPro" id="IPR010482">
    <property type="entry name" value="TECPR1-like_DysF"/>
</dbReference>
<evidence type="ECO:0000256" key="2">
    <source>
        <dbReference type="ARBA" id="ARBA00022692"/>
    </source>
</evidence>
<proteinExistence type="predicted"/>
<dbReference type="EMBL" id="CAEFZW010000011">
    <property type="protein sequence ID" value="CAB4256722.1"/>
    <property type="molecule type" value="Genomic_DNA"/>
</dbReference>
<dbReference type="SMART" id="SM00693">
    <property type="entry name" value="DysFN"/>
    <property type="match status" value="1"/>
</dbReference>
<evidence type="ECO:0000256" key="7">
    <source>
        <dbReference type="SAM" id="Phobius"/>
    </source>
</evidence>
<reference evidence="10 11" key="1">
    <citation type="submission" date="2020-05" db="EMBL/GenBank/DDBJ databases">
        <authorList>
            <person name="Casaregola S."/>
            <person name="Devillers H."/>
            <person name="Grondin C."/>
        </authorList>
    </citation>
    <scope>NUCLEOTIDE SEQUENCE [LARGE SCALE GENOMIC DNA]</scope>
    <source>
        <strain evidence="10 11">CLIB 1767</strain>
    </source>
</reference>
<feature type="domain" description="Peroxin/Ferlin" evidence="8">
    <location>
        <begin position="292"/>
        <end position="358"/>
    </location>
</feature>
<feature type="region of interest" description="Disordered" evidence="6">
    <location>
        <begin position="1"/>
        <end position="20"/>
    </location>
</feature>